<gene>
    <name evidence="5" type="ORF">H312_02189</name>
</gene>
<dbReference type="InterPro" id="IPR036400">
    <property type="entry name" value="Cyt_B5-like_heme/steroid_sf"/>
</dbReference>
<dbReference type="PANTHER" id="PTHR46237">
    <property type="entry name" value="CYTOCHROME B5 REDUCTASE 4 FAMILY MEMBER"/>
    <property type="match status" value="1"/>
</dbReference>
<dbReference type="GO" id="GO:0020037">
    <property type="term" value="F:heme binding"/>
    <property type="evidence" value="ECO:0007669"/>
    <property type="project" value="TreeGrafter"/>
</dbReference>
<name>A0A059F0A6_9MICR</name>
<dbReference type="SMART" id="SM01117">
    <property type="entry name" value="Cyt-b5"/>
    <property type="match status" value="1"/>
</dbReference>
<reference evidence="6" key="1">
    <citation type="submission" date="2013-02" db="EMBL/GenBank/DDBJ databases">
        <authorList>
            <consortium name="The Broad Institute Genome Sequencing Platform"/>
            <person name="Cuomo C."/>
            <person name="Becnel J."/>
            <person name="Sanscrainte N."/>
            <person name="Walker B."/>
            <person name="Young S.K."/>
            <person name="Zeng Q."/>
            <person name="Gargeya S."/>
            <person name="Fitzgerald M."/>
            <person name="Haas B."/>
            <person name="Abouelleil A."/>
            <person name="Alvarado L."/>
            <person name="Arachchi H.M."/>
            <person name="Berlin A.M."/>
            <person name="Chapman S.B."/>
            <person name="Dewar J."/>
            <person name="Goldberg J."/>
            <person name="Griggs A."/>
            <person name="Gujja S."/>
            <person name="Hansen M."/>
            <person name="Howarth C."/>
            <person name="Imamovic A."/>
            <person name="Larimer J."/>
            <person name="McCowan C."/>
            <person name="Murphy C."/>
            <person name="Neiman D."/>
            <person name="Pearson M."/>
            <person name="Priest M."/>
            <person name="Roberts A."/>
            <person name="Saif S."/>
            <person name="Shea T."/>
            <person name="Sisk P."/>
            <person name="Sykes S."/>
            <person name="Wortman J."/>
            <person name="Nusbaum C."/>
            <person name="Birren B."/>
        </authorList>
    </citation>
    <scope>NUCLEOTIDE SEQUENCE [LARGE SCALE GENOMIC DNA]</scope>
    <source>
        <strain evidence="6">PRA339</strain>
    </source>
</reference>
<dbReference type="PROSITE" id="PS50255">
    <property type="entry name" value="CYTOCHROME_B5_2"/>
    <property type="match status" value="1"/>
</dbReference>
<proteinExistence type="predicted"/>
<dbReference type="PRINTS" id="PR00363">
    <property type="entry name" value="CYTOCHROMEB5"/>
</dbReference>
<dbReference type="GO" id="GO:0004128">
    <property type="term" value="F:cytochrome-b5 reductase activity, acting on NAD(P)H"/>
    <property type="evidence" value="ECO:0007669"/>
    <property type="project" value="TreeGrafter"/>
</dbReference>
<dbReference type="Gene3D" id="3.10.120.10">
    <property type="entry name" value="Cytochrome b5-like heme/steroid binding domain"/>
    <property type="match status" value="1"/>
</dbReference>
<dbReference type="Pfam" id="PF00173">
    <property type="entry name" value="Cyt-b5"/>
    <property type="match status" value="1"/>
</dbReference>
<dbReference type="GO" id="GO:0005737">
    <property type="term" value="C:cytoplasm"/>
    <property type="evidence" value="ECO:0007669"/>
    <property type="project" value="TreeGrafter"/>
</dbReference>
<dbReference type="InterPro" id="IPR051872">
    <property type="entry name" value="Cytochrome_b5/Flavoprotein_Rdt"/>
</dbReference>
<dbReference type="VEuPathDB" id="MicrosporidiaDB:H312_02189"/>
<dbReference type="Proteomes" id="UP000030655">
    <property type="component" value="Unassembled WGS sequence"/>
</dbReference>
<dbReference type="STRING" id="1288291.A0A059F0A6"/>
<dbReference type="AlphaFoldDB" id="A0A059F0A6"/>
<dbReference type="HOGENOM" id="CLU_102602_4_1_1"/>
<sequence length="94" mass="11463">MLLFSWFKRIPKERKIIKMDKKEVEKHNVLDDCWVIIENNVYDVTEFIEYHPCGRNIFLNYGGKDVTEIFNRVHPYVSYKELLKYEQVGYLENE</sequence>
<dbReference type="InterPro" id="IPR001199">
    <property type="entry name" value="Cyt_B5-like_heme/steroid-bd"/>
</dbReference>
<evidence type="ECO:0000313" key="5">
    <source>
        <dbReference type="EMBL" id="KCZ80421.1"/>
    </source>
</evidence>
<accession>A0A059F0A6</accession>
<dbReference type="OrthoDB" id="260519at2759"/>
<dbReference type="SUPFAM" id="SSF55856">
    <property type="entry name" value="Cytochrome b5-like heme/steroid binding domain"/>
    <property type="match status" value="1"/>
</dbReference>
<protein>
    <recommendedName>
        <fullName evidence="4">Cytochrome b5 heme-binding domain-containing protein</fullName>
    </recommendedName>
</protein>
<evidence type="ECO:0000313" key="6">
    <source>
        <dbReference type="Proteomes" id="UP000030655"/>
    </source>
</evidence>
<keyword evidence="6" id="KW-1185">Reference proteome</keyword>
<organism evidence="5 6">
    <name type="scientific">Anncaliia algerae PRA339</name>
    <dbReference type="NCBI Taxonomy" id="1288291"/>
    <lineage>
        <taxon>Eukaryota</taxon>
        <taxon>Fungi</taxon>
        <taxon>Fungi incertae sedis</taxon>
        <taxon>Microsporidia</taxon>
        <taxon>Tubulinosematoidea</taxon>
        <taxon>Tubulinosematidae</taxon>
        <taxon>Anncaliia</taxon>
    </lineage>
</organism>
<evidence type="ECO:0000256" key="3">
    <source>
        <dbReference type="ARBA" id="ARBA00023004"/>
    </source>
</evidence>
<evidence type="ECO:0000256" key="2">
    <source>
        <dbReference type="ARBA" id="ARBA00022723"/>
    </source>
</evidence>
<keyword evidence="3" id="KW-0408">Iron</keyword>
<reference evidence="5 6" key="2">
    <citation type="submission" date="2014-03" db="EMBL/GenBank/DDBJ databases">
        <title>The Genome Sequence of Anncaliia algerae insect isolate PRA339.</title>
        <authorList>
            <consortium name="The Broad Institute Genome Sequencing Platform"/>
            <consortium name="The Broad Institute Genome Sequencing Center for Infectious Disease"/>
            <person name="Cuomo C."/>
            <person name="Becnel J."/>
            <person name="Sanscrainte N."/>
            <person name="Walker B."/>
            <person name="Young S.K."/>
            <person name="Zeng Q."/>
            <person name="Gargeya S."/>
            <person name="Fitzgerald M."/>
            <person name="Haas B."/>
            <person name="Abouelleil A."/>
            <person name="Alvarado L."/>
            <person name="Arachchi H.M."/>
            <person name="Berlin A.M."/>
            <person name="Chapman S.B."/>
            <person name="Dewar J."/>
            <person name="Goldberg J."/>
            <person name="Griggs A."/>
            <person name="Gujja S."/>
            <person name="Hansen M."/>
            <person name="Howarth C."/>
            <person name="Imamovic A."/>
            <person name="Larimer J."/>
            <person name="McCowan C."/>
            <person name="Murphy C."/>
            <person name="Neiman D."/>
            <person name="Pearson M."/>
            <person name="Priest M."/>
            <person name="Roberts A."/>
            <person name="Saif S."/>
            <person name="Shea T."/>
            <person name="Sisk P."/>
            <person name="Sykes S."/>
            <person name="Wortman J."/>
            <person name="Nusbaum C."/>
            <person name="Birren B."/>
        </authorList>
    </citation>
    <scope>NUCLEOTIDE SEQUENCE [LARGE SCALE GENOMIC DNA]</scope>
    <source>
        <strain evidence="5 6">PRA339</strain>
    </source>
</reference>
<dbReference type="GO" id="GO:0046872">
    <property type="term" value="F:metal ion binding"/>
    <property type="evidence" value="ECO:0007669"/>
    <property type="project" value="UniProtKB-KW"/>
</dbReference>
<evidence type="ECO:0000259" key="4">
    <source>
        <dbReference type="PROSITE" id="PS50255"/>
    </source>
</evidence>
<evidence type="ECO:0000256" key="1">
    <source>
        <dbReference type="ARBA" id="ARBA00022617"/>
    </source>
</evidence>
<dbReference type="EMBL" id="KK365182">
    <property type="protein sequence ID" value="KCZ80421.1"/>
    <property type="molecule type" value="Genomic_DNA"/>
</dbReference>
<keyword evidence="1" id="KW-0349">Heme</keyword>
<dbReference type="PANTHER" id="PTHR46237:SF1">
    <property type="entry name" value="CYTOCHROME B5 REDUCTASE 4"/>
    <property type="match status" value="1"/>
</dbReference>
<keyword evidence="2" id="KW-0479">Metal-binding</keyword>
<feature type="domain" description="Cytochrome b5 heme-binding" evidence="4">
    <location>
        <begin position="16"/>
        <end position="92"/>
    </location>
</feature>